<feature type="region of interest" description="Disordered" evidence="4">
    <location>
        <begin position="283"/>
        <end position="302"/>
    </location>
</feature>
<gene>
    <name evidence="5" type="ORF">RIMI_LOCUS15960992</name>
</gene>
<dbReference type="PROSITE" id="PS50294">
    <property type="entry name" value="WD_REPEATS_REGION"/>
    <property type="match status" value="1"/>
</dbReference>
<dbReference type="SMART" id="SM00320">
    <property type="entry name" value="WD40"/>
    <property type="match status" value="5"/>
</dbReference>
<reference evidence="5" key="1">
    <citation type="submission" date="2023-07" db="EMBL/GenBank/DDBJ databases">
        <authorList>
            <person name="Stuckert A."/>
        </authorList>
    </citation>
    <scope>NUCLEOTIDE SEQUENCE</scope>
</reference>
<evidence type="ECO:0000313" key="6">
    <source>
        <dbReference type="Proteomes" id="UP001176940"/>
    </source>
</evidence>
<dbReference type="SUPFAM" id="SSF50978">
    <property type="entry name" value="WD40 repeat-like"/>
    <property type="match status" value="1"/>
</dbReference>
<comment type="caution">
    <text evidence="5">The sequence shown here is derived from an EMBL/GenBank/DDBJ whole genome shotgun (WGS) entry which is preliminary data.</text>
</comment>
<keyword evidence="1 3" id="KW-0853">WD repeat</keyword>
<dbReference type="EMBL" id="CAUEEQ010043827">
    <property type="protein sequence ID" value="CAJ0957402.1"/>
    <property type="molecule type" value="Genomic_DNA"/>
</dbReference>
<dbReference type="InterPro" id="IPR036322">
    <property type="entry name" value="WD40_repeat_dom_sf"/>
</dbReference>
<dbReference type="PROSITE" id="PS00678">
    <property type="entry name" value="WD_REPEATS_1"/>
    <property type="match status" value="1"/>
</dbReference>
<feature type="repeat" description="WD" evidence="3">
    <location>
        <begin position="243"/>
        <end position="287"/>
    </location>
</feature>
<protein>
    <recommendedName>
        <fullName evidence="7">WDR53 protein</fullName>
    </recommendedName>
</protein>
<dbReference type="InterPro" id="IPR015943">
    <property type="entry name" value="WD40/YVTN_repeat-like_dom_sf"/>
</dbReference>
<evidence type="ECO:0000256" key="3">
    <source>
        <dbReference type="PROSITE-ProRule" id="PRU00221"/>
    </source>
</evidence>
<dbReference type="Gene3D" id="2.130.10.10">
    <property type="entry name" value="YVTN repeat-like/Quinoprotein amine dehydrogenase"/>
    <property type="match status" value="2"/>
</dbReference>
<evidence type="ECO:0000256" key="4">
    <source>
        <dbReference type="SAM" id="MobiDB-lite"/>
    </source>
</evidence>
<evidence type="ECO:0000313" key="5">
    <source>
        <dbReference type="EMBL" id="CAJ0957402.1"/>
    </source>
</evidence>
<dbReference type="Proteomes" id="UP001176940">
    <property type="component" value="Unassembled WGS sequence"/>
</dbReference>
<feature type="repeat" description="WD" evidence="3">
    <location>
        <begin position="10"/>
        <end position="41"/>
    </location>
</feature>
<sequence length="357" mass="38553">ASGIMAAKWDSGHANPVLSLAISKDGVIASGAESGELTIWNQQGIPISTVRLKGDDDVTSLAFSTVSFAKVYAAHGETITVLDTRALGEPVETFTVNKEEINCISVNETDNLLAAADDSGTVKVLDLQSKKVCRTLQRHTNICSAVTFRPHRPQSLVSCGLDMQVMLWSVQKARPLWLTNLQHLAQDEEDLDLQQSPGQLFNPPLAHSLSVSNCGNVFCCGAEDGKIRSFRITGHRFEEELCFKAHTQGVSQISFIGQDPGSTLLLSGGNDGRICVWNLEKETAQPQKPQKPHHSKKSASKVKVKQMAEASSRVGCSLCIEHGEKVNWILGAELQGSKVVLVADPSNAISVYPLGEL</sequence>
<dbReference type="InterPro" id="IPR042453">
    <property type="entry name" value="WDR53"/>
</dbReference>
<keyword evidence="2" id="KW-0677">Repeat</keyword>
<organism evidence="5 6">
    <name type="scientific">Ranitomeya imitator</name>
    <name type="common">mimic poison frog</name>
    <dbReference type="NCBI Taxonomy" id="111125"/>
    <lineage>
        <taxon>Eukaryota</taxon>
        <taxon>Metazoa</taxon>
        <taxon>Chordata</taxon>
        <taxon>Craniata</taxon>
        <taxon>Vertebrata</taxon>
        <taxon>Euteleostomi</taxon>
        <taxon>Amphibia</taxon>
        <taxon>Batrachia</taxon>
        <taxon>Anura</taxon>
        <taxon>Neobatrachia</taxon>
        <taxon>Hyloidea</taxon>
        <taxon>Dendrobatidae</taxon>
        <taxon>Dendrobatinae</taxon>
        <taxon>Ranitomeya</taxon>
    </lineage>
</organism>
<dbReference type="InterPro" id="IPR019775">
    <property type="entry name" value="WD40_repeat_CS"/>
</dbReference>
<feature type="repeat" description="WD" evidence="3">
    <location>
        <begin position="136"/>
        <end position="178"/>
    </location>
</feature>
<dbReference type="PANTHER" id="PTHR44666">
    <property type="entry name" value="WD REPEAT-CONTAINING PROTEIN 53"/>
    <property type="match status" value="1"/>
</dbReference>
<name>A0ABN9M2U8_9NEOB</name>
<dbReference type="PROSITE" id="PS50082">
    <property type="entry name" value="WD_REPEATS_2"/>
    <property type="match status" value="3"/>
</dbReference>
<keyword evidence="6" id="KW-1185">Reference proteome</keyword>
<feature type="non-terminal residue" evidence="5">
    <location>
        <position position="1"/>
    </location>
</feature>
<dbReference type="InterPro" id="IPR001680">
    <property type="entry name" value="WD40_rpt"/>
</dbReference>
<accession>A0ABN9M2U8</accession>
<feature type="compositionally biased region" description="Basic residues" evidence="4">
    <location>
        <begin position="290"/>
        <end position="302"/>
    </location>
</feature>
<evidence type="ECO:0000256" key="2">
    <source>
        <dbReference type="ARBA" id="ARBA00022737"/>
    </source>
</evidence>
<evidence type="ECO:0008006" key="7">
    <source>
        <dbReference type="Google" id="ProtNLM"/>
    </source>
</evidence>
<proteinExistence type="predicted"/>
<dbReference type="PANTHER" id="PTHR44666:SF1">
    <property type="entry name" value="WD REPEAT-CONTAINING PROTEIN 53"/>
    <property type="match status" value="1"/>
</dbReference>
<dbReference type="Pfam" id="PF00400">
    <property type="entry name" value="WD40"/>
    <property type="match status" value="4"/>
</dbReference>
<evidence type="ECO:0000256" key="1">
    <source>
        <dbReference type="ARBA" id="ARBA00022574"/>
    </source>
</evidence>